<proteinExistence type="predicted"/>
<sequence length="121" mass="13151">HGSHGRLSLSVARGTQVSVDHHLVVLSNPSTLPPASPTVPSRVPASPSTRSPSRRPSRRFSSRPSSRRPPSRATQLPFHSTIRLVPSSATFCSDTRLAALYPACPWVYTALYTPKYTEEGC</sequence>
<dbReference type="Proteomes" id="UP001445076">
    <property type="component" value="Unassembled WGS sequence"/>
</dbReference>
<evidence type="ECO:0000256" key="1">
    <source>
        <dbReference type="SAM" id="MobiDB-lite"/>
    </source>
</evidence>
<accession>A0AAW0VWP5</accession>
<organism evidence="2 3">
    <name type="scientific">Cherax quadricarinatus</name>
    <name type="common">Australian red claw crayfish</name>
    <dbReference type="NCBI Taxonomy" id="27406"/>
    <lineage>
        <taxon>Eukaryota</taxon>
        <taxon>Metazoa</taxon>
        <taxon>Ecdysozoa</taxon>
        <taxon>Arthropoda</taxon>
        <taxon>Crustacea</taxon>
        <taxon>Multicrustacea</taxon>
        <taxon>Malacostraca</taxon>
        <taxon>Eumalacostraca</taxon>
        <taxon>Eucarida</taxon>
        <taxon>Decapoda</taxon>
        <taxon>Pleocyemata</taxon>
        <taxon>Astacidea</taxon>
        <taxon>Parastacoidea</taxon>
        <taxon>Parastacidae</taxon>
        <taxon>Cherax</taxon>
    </lineage>
</organism>
<feature type="compositionally biased region" description="Low complexity" evidence="1">
    <location>
        <begin position="38"/>
        <end position="51"/>
    </location>
</feature>
<reference evidence="2 3" key="1">
    <citation type="journal article" date="2024" name="BMC Genomics">
        <title>Genome assembly of redclaw crayfish (Cherax quadricarinatus) provides insights into its immune adaptation and hypoxia tolerance.</title>
        <authorList>
            <person name="Liu Z."/>
            <person name="Zheng J."/>
            <person name="Li H."/>
            <person name="Fang K."/>
            <person name="Wang S."/>
            <person name="He J."/>
            <person name="Zhou D."/>
            <person name="Weng S."/>
            <person name="Chi M."/>
            <person name="Gu Z."/>
            <person name="He J."/>
            <person name="Li F."/>
            <person name="Wang M."/>
        </authorList>
    </citation>
    <scope>NUCLEOTIDE SEQUENCE [LARGE SCALE GENOMIC DNA]</scope>
    <source>
        <strain evidence="2">ZL_2023a</strain>
    </source>
</reference>
<protein>
    <submittedName>
        <fullName evidence="2">Uncharacterized protein</fullName>
    </submittedName>
</protein>
<comment type="caution">
    <text evidence="2">The sequence shown here is derived from an EMBL/GenBank/DDBJ whole genome shotgun (WGS) entry which is preliminary data.</text>
</comment>
<keyword evidence="3" id="KW-1185">Reference proteome</keyword>
<feature type="compositionally biased region" description="Basic residues" evidence="1">
    <location>
        <begin position="52"/>
        <end position="70"/>
    </location>
</feature>
<dbReference type="AlphaFoldDB" id="A0AAW0VWP5"/>
<evidence type="ECO:0000313" key="2">
    <source>
        <dbReference type="EMBL" id="KAK8721509.1"/>
    </source>
</evidence>
<name>A0AAW0VWP5_CHEQU</name>
<feature type="non-terminal residue" evidence="2">
    <location>
        <position position="1"/>
    </location>
</feature>
<feature type="region of interest" description="Disordered" evidence="1">
    <location>
        <begin position="27"/>
        <end position="79"/>
    </location>
</feature>
<dbReference type="EMBL" id="JARKIK010000100">
    <property type="protein sequence ID" value="KAK8721509.1"/>
    <property type="molecule type" value="Genomic_DNA"/>
</dbReference>
<evidence type="ECO:0000313" key="3">
    <source>
        <dbReference type="Proteomes" id="UP001445076"/>
    </source>
</evidence>
<gene>
    <name evidence="2" type="ORF">OTU49_012754</name>
</gene>